<sequence>MNYENRICCFIDILGFKQHLNQTINSAGEDNIEKIKSIQSILNLSKSITSDTGLSKSKIVTHFSDSIVISYKYDEESQLFSTLLNLLYVSMELANKGFLTRGGVAIGKLIHTDEVVFGPALVDAYNIESKLSKYPRIIVDKNVIENGLQYHSENHTKEEEKEYVMDIVTEDNDGHYYIDYVQKSSSEFDDLEYDLYRYINNLKENFFSNYDEENEDVQKKLDWLKTKINELITNIKTNIKNPEFAPDIIALYSTVEYIK</sequence>
<accession>A0A3D9LLU9</accession>
<name>A0A3D9LLU9_9FLAO</name>
<evidence type="ECO:0000313" key="1">
    <source>
        <dbReference type="EMBL" id="REE07626.1"/>
    </source>
</evidence>
<dbReference type="AlphaFoldDB" id="A0A3D9LLU9"/>
<gene>
    <name evidence="1" type="ORF">DFQ09_1176</name>
</gene>
<comment type="caution">
    <text evidence="1">The sequence shown here is derived from an EMBL/GenBank/DDBJ whole genome shotgun (WGS) entry which is preliminary data.</text>
</comment>
<evidence type="ECO:0008006" key="3">
    <source>
        <dbReference type="Google" id="ProtNLM"/>
    </source>
</evidence>
<reference evidence="1 2" key="1">
    <citation type="submission" date="2018-07" db="EMBL/GenBank/DDBJ databases">
        <title>Genomic Encyclopedia of Type Strains, Phase III (KMG-III): the genomes of soil and plant-associated and newly described type strains.</title>
        <authorList>
            <person name="Whitman W."/>
        </authorList>
    </citation>
    <scope>NUCLEOTIDE SEQUENCE [LARGE SCALE GENOMIC DNA]</scope>
    <source>
        <strain evidence="1 2">CECT 7948</strain>
    </source>
</reference>
<dbReference type="EMBL" id="QREI01000017">
    <property type="protein sequence ID" value="REE07626.1"/>
    <property type="molecule type" value="Genomic_DNA"/>
</dbReference>
<evidence type="ECO:0000313" key="2">
    <source>
        <dbReference type="Proteomes" id="UP000256919"/>
    </source>
</evidence>
<proteinExistence type="predicted"/>
<keyword evidence="2" id="KW-1185">Reference proteome</keyword>
<protein>
    <recommendedName>
        <fullName evidence="3">Guanylate cyclase domain-containing protein</fullName>
    </recommendedName>
</protein>
<organism evidence="1 2">
    <name type="scientific">Winogradskyella pacifica</name>
    <dbReference type="NCBI Taxonomy" id="664642"/>
    <lineage>
        <taxon>Bacteria</taxon>
        <taxon>Pseudomonadati</taxon>
        <taxon>Bacteroidota</taxon>
        <taxon>Flavobacteriia</taxon>
        <taxon>Flavobacteriales</taxon>
        <taxon>Flavobacteriaceae</taxon>
        <taxon>Winogradskyella</taxon>
    </lineage>
</organism>
<dbReference type="Proteomes" id="UP000256919">
    <property type="component" value="Unassembled WGS sequence"/>
</dbReference>
<dbReference type="OrthoDB" id="8235971at2"/>
<dbReference type="RefSeq" id="WP_115813049.1">
    <property type="nucleotide sequence ID" value="NZ_QREI01000017.1"/>
</dbReference>